<dbReference type="EC" id="2.1.1.37" evidence="1"/>
<dbReference type="InterPro" id="IPR001525">
    <property type="entry name" value="C5_MeTfrase"/>
</dbReference>
<sequence>MATTSPLRTGSLCTGYGGLDLAVDALFDARPAWVADPAPGPSKILAHRWPHVTNLSDLHTIDWTTLPPVDILTAGFPCQPVSSSGHRRGISDDRWLFDDILTGLARMPERPALLIFENVRGLLTANSGEAMRRVIHGLARARFLARWRLLRASDVGAPHQRARVFLVARDALRERRSLGPNRGGPPLTRPADQALPPGAQHPAPGSRPGLDPSAWGRFAPAIRRWERTLGRPAPFPAEVGPYGPRISLRFMEWMMGLPDAWVTGGRACSTPLYATPSATGSCPSKRPPPSKT</sequence>
<dbReference type="PROSITE" id="PS51679">
    <property type="entry name" value="SAM_MT_C5"/>
    <property type="match status" value="1"/>
</dbReference>
<comment type="similarity">
    <text evidence="6">Belongs to the class I-like SAM-binding methyltransferase superfamily. C5-methyltransferase family.</text>
</comment>
<dbReference type="Proteomes" id="UP000572051">
    <property type="component" value="Unassembled WGS sequence"/>
</dbReference>
<gene>
    <name evidence="8" type="ORF">HNR10_001324</name>
</gene>
<feature type="region of interest" description="Disordered" evidence="7">
    <location>
        <begin position="273"/>
        <end position="292"/>
    </location>
</feature>
<evidence type="ECO:0000256" key="5">
    <source>
        <dbReference type="ARBA" id="ARBA00022747"/>
    </source>
</evidence>
<evidence type="ECO:0000256" key="3">
    <source>
        <dbReference type="ARBA" id="ARBA00022679"/>
    </source>
</evidence>
<keyword evidence="2 6" id="KW-0489">Methyltransferase</keyword>
<organism evidence="8 9">
    <name type="scientific">Nocardiopsis aegyptia</name>
    <dbReference type="NCBI Taxonomy" id="220378"/>
    <lineage>
        <taxon>Bacteria</taxon>
        <taxon>Bacillati</taxon>
        <taxon>Actinomycetota</taxon>
        <taxon>Actinomycetes</taxon>
        <taxon>Streptosporangiales</taxon>
        <taxon>Nocardiopsidaceae</taxon>
        <taxon>Nocardiopsis</taxon>
    </lineage>
</organism>
<proteinExistence type="inferred from homology"/>
<dbReference type="InterPro" id="IPR050750">
    <property type="entry name" value="C5-MTase"/>
</dbReference>
<dbReference type="Gene3D" id="3.40.50.150">
    <property type="entry name" value="Vaccinia Virus protein VP39"/>
    <property type="match status" value="1"/>
</dbReference>
<dbReference type="GO" id="GO:0032259">
    <property type="term" value="P:methylation"/>
    <property type="evidence" value="ECO:0007669"/>
    <property type="project" value="UniProtKB-KW"/>
</dbReference>
<dbReference type="RefSeq" id="WP_218897634.1">
    <property type="nucleotide sequence ID" value="NZ_JACCFS010000001.1"/>
</dbReference>
<evidence type="ECO:0000313" key="9">
    <source>
        <dbReference type="Proteomes" id="UP000572051"/>
    </source>
</evidence>
<dbReference type="Pfam" id="PF00145">
    <property type="entry name" value="DNA_methylase"/>
    <property type="match status" value="1"/>
</dbReference>
<evidence type="ECO:0000256" key="2">
    <source>
        <dbReference type="ARBA" id="ARBA00022603"/>
    </source>
</evidence>
<evidence type="ECO:0000256" key="1">
    <source>
        <dbReference type="ARBA" id="ARBA00011975"/>
    </source>
</evidence>
<keyword evidence="9" id="KW-1185">Reference proteome</keyword>
<keyword evidence="3 6" id="KW-0808">Transferase</keyword>
<evidence type="ECO:0000313" key="8">
    <source>
        <dbReference type="EMBL" id="NYJ33443.1"/>
    </source>
</evidence>
<name>A0A7Z0EJV8_9ACTN</name>
<dbReference type="SUPFAM" id="SSF53335">
    <property type="entry name" value="S-adenosyl-L-methionine-dependent methyltransferases"/>
    <property type="match status" value="1"/>
</dbReference>
<dbReference type="PANTHER" id="PTHR46098:SF1">
    <property type="entry name" value="TRNA (CYTOSINE(38)-C(5))-METHYLTRANSFERASE"/>
    <property type="match status" value="1"/>
</dbReference>
<keyword evidence="5" id="KW-0680">Restriction system</keyword>
<protein>
    <recommendedName>
        <fullName evidence="1">DNA (cytosine-5-)-methyltransferase</fullName>
        <ecNumber evidence="1">2.1.1.37</ecNumber>
    </recommendedName>
</protein>
<accession>A0A7Z0EJV8</accession>
<dbReference type="AlphaFoldDB" id="A0A7Z0EJV8"/>
<dbReference type="GO" id="GO:0003886">
    <property type="term" value="F:DNA (cytosine-5-)-methyltransferase activity"/>
    <property type="evidence" value="ECO:0007669"/>
    <property type="project" value="UniProtKB-EC"/>
</dbReference>
<feature type="region of interest" description="Disordered" evidence="7">
    <location>
        <begin position="176"/>
        <end position="213"/>
    </location>
</feature>
<evidence type="ECO:0000256" key="7">
    <source>
        <dbReference type="SAM" id="MobiDB-lite"/>
    </source>
</evidence>
<dbReference type="GO" id="GO:0009307">
    <property type="term" value="P:DNA restriction-modification system"/>
    <property type="evidence" value="ECO:0007669"/>
    <property type="project" value="UniProtKB-KW"/>
</dbReference>
<feature type="active site" evidence="6">
    <location>
        <position position="78"/>
    </location>
</feature>
<evidence type="ECO:0000256" key="4">
    <source>
        <dbReference type="ARBA" id="ARBA00022691"/>
    </source>
</evidence>
<evidence type="ECO:0000256" key="6">
    <source>
        <dbReference type="PROSITE-ProRule" id="PRU01016"/>
    </source>
</evidence>
<dbReference type="EMBL" id="JACCFS010000001">
    <property type="protein sequence ID" value="NYJ33443.1"/>
    <property type="molecule type" value="Genomic_DNA"/>
</dbReference>
<comment type="caution">
    <text evidence="8">The sequence shown here is derived from an EMBL/GenBank/DDBJ whole genome shotgun (WGS) entry which is preliminary data.</text>
</comment>
<dbReference type="PANTHER" id="PTHR46098">
    <property type="entry name" value="TRNA (CYTOSINE(38)-C(5))-METHYLTRANSFERASE"/>
    <property type="match status" value="1"/>
</dbReference>
<reference evidence="8 9" key="1">
    <citation type="submission" date="2020-07" db="EMBL/GenBank/DDBJ databases">
        <title>Sequencing the genomes of 1000 actinobacteria strains.</title>
        <authorList>
            <person name="Klenk H.-P."/>
        </authorList>
    </citation>
    <scope>NUCLEOTIDE SEQUENCE [LARGE SCALE GENOMIC DNA]</scope>
    <source>
        <strain evidence="8 9">DSM 44442</strain>
    </source>
</reference>
<dbReference type="InterPro" id="IPR029063">
    <property type="entry name" value="SAM-dependent_MTases_sf"/>
</dbReference>
<keyword evidence="4 6" id="KW-0949">S-adenosyl-L-methionine</keyword>
<dbReference type="PRINTS" id="PR00105">
    <property type="entry name" value="C5METTRFRASE"/>
</dbReference>